<dbReference type="PROSITE" id="PS50878">
    <property type="entry name" value="RT_POL"/>
    <property type="match status" value="1"/>
</dbReference>
<evidence type="ECO:0000313" key="5">
    <source>
        <dbReference type="Proteomes" id="UP001633002"/>
    </source>
</evidence>
<dbReference type="SUPFAM" id="SSF56672">
    <property type="entry name" value="DNA/RNA polymerases"/>
    <property type="match status" value="1"/>
</dbReference>
<dbReference type="Gene3D" id="3.60.10.10">
    <property type="entry name" value="Endonuclease/exonuclease/phosphatase"/>
    <property type="match status" value="1"/>
</dbReference>
<feature type="compositionally biased region" description="Basic and acidic residues" evidence="2">
    <location>
        <begin position="339"/>
        <end position="354"/>
    </location>
</feature>
<evidence type="ECO:0000259" key="3">
    <source>
        <dbReference type="PROSITE" id="PS50878"/>
    </source>
</evidence>
<feature type="compositionally biased region" description="Polar residues" evidence="2">
    <location>
        <begin position="373"/>
        <end position="382"/>
    </location>
</feature>
<name>A0ABD3HSM6_9MARC</name>
<feature type="region of interest" description="Disordered" evidence="2">
    <location>
        <begin position="167"/>
        <end position="383"/>
    </location>
</feature>
<organism evidence="4 5">
    <name type="scientific">Riccia sorocarpa</name>
    <dbReference type="NCBI Taxonomy" id="122646"/>
    <lineage>
        <taxon>Eukaryota</taxon>
        <taxon>Viridiplantae</taxon>
        <taxon>Streptophyta</taxon>
        <taxon>Embryophyta</taxon>
        <taxon>Marchantiophyta</taxon>
        <taxon>Marchantiopsida</taxon>
        <taxon>Marchantiidae</taxon>
        <taxon>Marchantiales</taxon>
        <taxon>Ricciaceae</taxon>
        <taxon>Riccia</taxon>
    </lineage>
</organism>
<gene>
    <name evidence="4" type="ORF">R1sor_007437</name>
</gene>
<evidence type="ECO:0000256" key="2">
    <source>
        <dbReference type="SAM" id="MobiDB-lite"/>
    </source>
</evidence>
<feature type="compositionally biased region" description="Basic and acidic residues" evidence="2">
    <location>
        <begin position="204"/>
        <end position="215"/>
    </location>
</feature>
<evidence type="ECO:0000256" key="1">
    <source>
        <dbReference type="SAM" id="Coils"/>
    </source>
</evidence>
<dbReference type="InterPro" id="IPR043502">
    <property type="entry name" value="DNA/RNA_pol_sf"/>
</dbReference>
<reference evidence="4 5" key="1">
    <citation type="submission" date="2024-09" db="EMBL/GenBank/DDBJ databases">
        <title>Chromosome-scale assembly of Riccia sorocarpa.</title>
        <authorList>
            <person name="Paukszto L."/>
        </authorList>
    </citation>
    <scope>NUCLEOTIDE SEQUENCE [LARGE SCALE GENOMIC DNA]</scope>
    <source>
        <strain evidence="4">LP-2024</strain>
        <tissue evidence="4">Aerial parts of the thallus</tissue>
    </source>
</reference>
<dbReference type="Pfam" id="PF00078">
    <property type="entry name" value="RVT_1"/>
    <property type="match status" value="1"/>
</dbReference>
<proteinExistence type="predicted"/>
<dbReference type="InterPro" id="IPR000477">
    <property type="entry name" value="RT_dom"/>
</dbReference>
<sequence length="1112" mass="125540">MERWLEWIAVKRFNLSIVQLRVINRQLFLLVMKNQDQRDKLLSLPDLSLDGFPVTFNPWTIDFNLKNQNVRRVATWVELPGIDPVVEHLGNRMLSILGQPTFRTVSKGVNRYSNMRGCVMMEAGAERHPKLVFQLPWGGVIAQEVKYHDVPNFCFNCKRLFSKTEDEGIGEGNQTTGKSAKATPHSHPGSASNPTTNPGSSSKKQPDEDFTEVKSKKGGKARGSAGRQPPSAIGANPFDVLGDNSTAGTQESPGIPCQSGPSSPSPEQGHHDSSQDHIQDSQSPQSKNPVAIDPDPNWGTPQKLWETPRDPTLAAPTNGEHLGDWADVEDEDVILSEARGSKGRPEEVKDHTPDRGNVSKRRPISRSPRWDFQPQTGEQGNTLPFMITDGVQEAEIPNTSELDPGDGTPGALGNVLGPDLEILTRLEDRALGPTEFIEEGNWIVCGDFNQVDRVRDSVGPSPRIHGSEERIWSRLVMSKALADCYFEAATRSGPRFTKQAKAGRRLDRSRLDRVYLTDGGKWLAHIAEIQHYGGHIVGDHIPVRSKLILQARPEEQGQRKFSYFKLNANVLKQPEAREEVKRIWQDHAPEVTDARSRWSQGWARIRKFCRELQLTQRNQNRINQLRQEVEERRRFLPLDCTEEEITELTEVEESRHALEDEEANKWFLRSRSKTLREGEAPTKFFFELAKARFKKDRIRALKTGAGATVTGNEEILKVVEDFYSDLYNSEGESLESRLERQEVLQLIDRRISVEDSLQVDSIPTMEEIDLTVKSLKRGKSPGLDGVTSDMIQECWEFIKQDCYEMIWAFWDKKALLQKDSQGCIKLIAKNEDKQWIKNWRPITLMSCTYKIIGKLIANRLKPLLPHLVDEEQTGFIPGRHIDDNILTLRLAEEWGKVSGESNLFVKLDFTKAFDRVSFTFLWHTLRAMGFSEATISRIRGLTAGGTSKVHINQAFTAPIKIKRGVRQGCPLVPLLFALSTQPLMQILRKQEQRGLLRGLQLPGLRSILHELFADDTSLFIKATANDFQRARACIGKFETASGALLNVQKSMVLAVGPTRDLGWLRASGYEVAGLSHRFKFLGIWSGRGITQLEITEKIVGSTERKFNLWANR</sequence>
<dbReference type="AlphaFoldDB" id="A0ABD3HSM6"/>
<dbReference type="PANTHER" id="PTHR31635">
    <property type="entry name" value="REVERSE TRANSCRIPTASE DOMAIN-CONTAINING PROTEIN-RELATED"/>
    <property type="match status" value="1"/>
</dbReference>
<keyword evidence="1" id="KW-0175">Coiled coil</keyword>
<feature type="domain" description="Reverse transcriptase" evidence="3">
    <location>
        <begin position="808"/>
        <end position="1085"/>
    </location>
</feature>
<dbReference type="CDD" id="cd01650">
    <property type="entry name" value="RT_nLTR_like"/>
    <property type="match status" value="1"/>
</dbReference>
<dbReference type="EMBL" id="JBJQOH010000003">
    <property type="protein sequence ID" value="KAL3693786.1"/>
    <property type="molecule type" value="Genomic_DNA"/>
</dbReference>
<protein>
    <recommendedName>
        <fullName evidence="3">Reverse transcriptase domain-containing protein</fullName>
    </recommendedName>
</protein>
<feature type="compositionally biased region" description="Low complexity" evidence="2">
    <location>
        <begin position="252"/>
        <end position="266"/>
    </location>
</feature>
<feature type="coiled-coil region" evidence="1">
    <location>
        <begin position="612"/>
        <end position="661"/>
    </location>
</feature>
<dbReference type="InterPro" id="IPR036691">
    <property type="entry name" value="Endo/exonu/phosph_ase_sf"/>
</dbReference>
<keyword evidence="5" id="KW-1185">Reference proteome</keyword>
<dbReference type="Proteomes" id="UP001633002">
    <property type="component" value="Unassembled WGS sequence"/>
</dbReference>
<feature type="compositionally biased region" description="Polar residues" evidence="2">
    <location>
        <begin position="189"/>
        <end position="203"/>
    </location>
</feature>
<accession>A0ABD3HSM6</accession>
<feature type="compositionally biased region" description="Basic and acidic residues" evidence="2">
    <location>
        <begin position="268"/>
        <end position="279"/>
    </location>
</feature>
<dbReference type="PANTHER" id="PTHR31635:SF196">
    <property type="entry name" value="REVERSE TRANSCRIPTASE DOMAIN-CONTAINING PROTEIN-RELATED"/>
    <property type="match status" value="1"/>
</dbReference>
<dbReference type="SUPFAM" id="SSF56219">
    <property type="entry name" value="DNase I-like"/>
    <property type="match status" value="1"/>
</dbReference>
<evidence type="ECO:0000313" key="4">
    <source>
        <dbReference type="EMBL" id="KAL3693786.1"/>
    </source>
</evidence>
<comment type="caution">
    <text evidence="4">The sequence shown here is derived from an EMBL/GenBank/DDBJ whole genome shotgun (WGS) entry which is preliminary data.</text>
</comment>